<organism evidence="2 3">
    <name type="scientific">Rangifer tarandus platyrhynchus</name>
    <name type="common">Svalbard reindeer</name>
    <dbReference type="NCBI Taxonomy" id="3082113"/>
    <lineage>
        <taxon>Eukaryota</taxon>
        <taxon>Metazoa</taxon>
        <taxon>Chordata</taxon>
        <taxon>Craniata</taxon>
        <taxon>Vertebrata</taxon>
        <taxon>Euteleostomi</taxon>
        <taxon>Mammalia</taxon>
        <taxon>Eutheria</taxon>
        <taxon>Laurasiatheria</taxon>
        <taxon>Artiodactyla</taxon>
        <taxon>Ruminantia</taxon>
        <taxon>Pecora</taxon>
        <taxon>Cervidae</taxon>
        <taxon>Odocoileinae</taxon>
        <taxon>Rangifer</taxon>
    </lineage>
</organism>
<reference evidence="2" key="1">
    <citation type="submission" date="2023-04" db="EMBL/GenBank/DDBJ databases">
        <authorList>
            <consortium name="ELIXIR-Norway"/>
        </authorList>
    </citation>
    <scope>NUCLEOTIDE SEQUENCE [LARGE SCALE GENOMIC DNA]</scope>
</reference>
<evidence type="ECO:0000313" key="3">
    <source>
        <dbReference type="Proteomes" id="UP001176941"/>
    </source>
</evidence>
<feature type="region of interest" description="Disordered" evidence="1">
    <location>
        <begin position="146"/>
        <end position="178"/>
    </location>
</feature>
<sequence length="178" mass="19487">MSTRPPLFSIGGVGGGKSLDLRSEKLGSNPASTTDQLCDVDQILQPFESQREQKARNERSLLKIRSPLFIPQDHFPNGHTGSVMGLHCFISVITVTATLYQQPTVYSKERKVESLSHVWLFVTPWTVACQAPLFMGFSRQEHWSGLPFPPPGDLPGPGIKPGCPTLQADALHSEPPGK</sequence>
<name>A0ABN8YVP4_RANTA</name>
<gene>
    <name evidence="2" type="ORF">MRATA1EN1_LOCUS14632</name>
</gene>
<protein>
    <submittedName>
        <fullName evidence="2">Uncharacterized protein</fullName>
    </submittedName>
</protein>
<evidence type="ECO:0000313" key="2">
    <source>
        <dbReference type="EMBL" id="CAI9165670.1"/>
    </source>
</evidence>
<dbReference type="Proteomes" id="UP001176941">
    <property type="component" value="Chromosome 24"/>
</dbReference>
<keyword evidence="3" id="KW-1185">Reference proteome</keyword>
<dbReference type="EMBL" id="OX459960">
    <property type="protein sequence ID" value="CAI9165670.1"/>
    <property type="molecule type" value="Genomic_DNA"/>
</dbReference>
<accession>A0ABN8YVP4</accession>
<proteinExistence type="predicted"/>
<evidence type="ECO:0000256" key="1">
    <source>
        <dbReference type="SAM" id="MobiDB-lite"/>
    </source>
</evidence>